<dbReference type="HAMAP" id="MF_00068">
    <property type="entry name" value="MurQ"/>
    <property type="match status" value="1"/>
</dbReference>
<feature type="active site" description="Proton donor" evidence="12">
    <location>
        <position position="85"/>
    </location>
</feature>
<evidence type="ECO:0000256" key="12">
    <source>
        <dbReference type="HAMAP-Rule" id="MF_00068"/>
    </source>
</evidence>
<organism evidence="14 15">
    <name type="scientific">Caproicibacter fermentans</name>
    <dbReference type="NCBI Taxonomy" id="2576756"/>
    <lineage>
        <taxon>Bacteria</taxon>
        <taxon>Bacillati</taxon>
        <taxon>Bacillota</taxon>
        <taxon>Clostridia</taxon>
        <taxon>Eubacteriales</taxon>
        <taxon>Acutalibacteraceae</taxon>
        <taxon>Caproicibacter</taxon>
    </lineage>
</organism>
<evidence type="ECO:0000256" key="8">
    <source>
        <dbReference type="ARBA" id="ARBA00067056"/>
    </source>
</evidence>
<dbReference type="OrthoDB" id="9813395at2"/>
<evidence type="ECO:0000256" key="9">
    <source>
        <dbReference type="ARBA" id="ARBA00070061"/>
    </source>
</evidence>
<dbReference type="Pfam" id="PF22645">
    <property type="entry name" value="GKRP_SIS_N"/>
    <property type="match status" value="1"/>
</dbReference>
<dbReference type="PROSITE" id="PS51464">
    <property type="entry name" value="SIS"/>
    <property type="match status" value="1"/>
</dbReference>
<evidence type="ECO:0000259" key="13">
    <source>
        <dbReference type="PROSITE" id="PS51464"/>
    </source>
</evidence>
<comment type="pathway">
    <text evidence="12">Amino-sugar metabolism; N-acetylmuramate degradation.</text>
</comment>
<dbReference type="InterPro" id="IPR046348">
    <property type="entry name" value="SIS_dom_sf"/>
</dbReference>
<name>A0A6N8HY23_9FIRM</name>
<comment type="similarity">
    <text evidence="7 12">Belongs to the GCKR-like family. MurNAc-6-P etherase subfamily.</text>
</comment>
<dbReference type="RefSeq" id="WP_066648948.1">
    <property type="nucleotide sequence ID" value="NZ_VWXL01000047.1"/>
</dbReference>
<dbReference type="Gene3D" id="3.40.50.10490">
    <property type="entry name" value="Glucose-6-phosphate isomerase like protein, domain 1"/>
    <property type="match status" value="1"/>
</dbReference>
<reference evidence="14 15" key="1">
    <citation type="submission" date="2019-09" db="EMBL/GenBank/DDBJ databases">
        <title>Genome sequence of Clostridium sp. EA1.</title>
        <authorList>
            <person name="Poehlein A."/>
            <person name="Bengelsdorf F.R."/>
            <person name="Daniel R."/>
        </authorList>
    </citation>
    <scope>NUCLEOTIDE SEQUENCE [LARGE SCALE GENOMIC DNA]</scope>
    <source>
        <strain evidence="14 15">EA1</strain>
    </source>
</reference>
<accession>A0A6N8HY23</accession>
<dbReference type="NCBIfam" id="TIGR00274">
    <property type="entry name" value="N-acetylmuramic acid 6-phosphate etherase"/>
    <property type="match status" value="1"/>
</dbReference>
<dbReference type="FunFam" id="3.40.50.10490:FF:000014">
    <property type="entry name" value="N-acetylmuramic acid 6-phosphate etherase"/>
    <property type="match status" value="1"/>
</dbReference>
<feature type="domain" description="SIS" evidence="13">
    <location>
        <begin position="57"/>
        <end position="220"/>
    </location>
</feature>
<dbReference type="GO" id="GO:0016803">
    <property type="term" value="F:ether hydrolase activity"/>
    <property type="evidence" value="ECO:0007669"/>
    <property type="project" value="TreeGrafter"/>
</dbReference>
<dbReference type="AlphaFoldDB" id="A0A6N8HY23"/>
<evidence type="ECO:0000256" key="1">
    <source>
        <dbReference type="ARBA" id="ARBA00011738"/>
    </source>
</evidence>
<dbReference type="CDD" id="cd05007">
    <property type="entry name" value="SIS_Etherase"/>
    <property type="match status" value="1"/>
</dbReference>
<keyword evidence="15" id="KW-1185">Reference proteome</keyword>
<dbReference type="Gene3D" id="1.10.8.1080">
    <property type="match status" value="1"/>
</dbReference>
<dbReference type="SUPFAM" id="SSF53697">
    <property type="entry name" value="SIS domain"/>
    <property type="match status" value="1"/>
</dbReference>
<sequence>MDQYLSGLTTEGSNPRTLHIDECETEEILALMNEEDQTVPQAVRKELVPIARAVDLCFQALKRGGKLYYVGAGTSGRLGVLDASECPPTYGTDPSLIQGFIAGGDRALREAVEGCEDDAEAGERLIMDHGITENDIVVGITASGGTPFVLGAVKRAGELGATTVGLVNNANTKLGAICDVCIAPIVGPEVITGSTRMKSGTAQKLVLNMLTTAVMIKMGKVYNNLMVDLKAGNQKLYDRSVRIIRTATHADAETAEKYLKLADMHGKTAILMIETGLDATHARQALAACGGRLKAAILNARNRKEGQPL</sequence>
<dbReference type="PANTHER" id="PTHR10088:SF4">
    <property type="entry name" value="GLUCOKINASE REGULATORY PROTEIN"/>
    <property type="match status" value="1"/>
</dbReference>
<dbReference type="InterPro" id="IPR005486">
    <property type="entry name" value="Glucokinase_regulatory_CS"/>
</dbReference>
<dbReference type="GO" id="GO:0097367">
    <property type="term" value="F:carbohydrate derivative binding"/>
    <property type="evidence" value="ECO:0007669"/>
    <property type="project" value="InterPro"/>
</dbReference>
<dbReference type="GO" id="GO:0097173">
    <property type="term" value="P:N-acetylmuramic acid catabolic process"/>
    <property type="evidence" value="ECO:0007669"/>
    <property type="project" value="UniProtKB-UniPathway"/>
</dbReference>
<dbReference type="InterPro" id="IPR005488">
    <property type="entry name" value="Etherase_MurQ"/>
</dbReference>
<evidence type="ECO:0000256" key="3">
    <source>
        <dbReference type="ARBA" id="ARBA00023277"/>
    </source>
</evidence>
<evidence type="ECO:0000256" key="6">
    <source>
        <dbReference type="ARBA" id="ARBA00060672"/>
    </source>
</evidence>
<comment type="catalytic activity">
    <reaction evidence="4 12">
        <text>N-acetyl-D-muramate 6-phosphate + H2O = N-acetyl-D-glucosamine 6-phosphate + (R)-lactate</text>
        <dbReference type="Rhea" id="RHEA:26410"/>
        <dbReference type="ChEBI" id="CHEBI:15377"/>
        <dbReference type="ChEBI" id="CHEBI:16004"/>
        <dbReference type="ChEBI" id="CHEBI:57513"/>
        <dbReference type="ChEBI" id="CHEBI:58722"/>
        <dbReference type="EC" id="4.2.1.126"/>
    </reaction>
</comment>
<dbReference type="GO" id="GO:0046348">
    <property type="term" value="P:amino sugar catabolic process"/>
    <property type="evidence" value="ECO:0007669"/>
    <property type="project" value="InterPro"/>
</dbReference>
<dbReference type="GO" id="GO:0009254">
    <property type="term" value="P:peptidoglycan turnover"/>
    <property type="evidence" value="ECO:0007669"/>
    <property type="project" value="TreeGrafter"/>
</dbReference>
<comment type="pathway">
    <text evidence="6">Cell wall biogenesis.</text>
</comment>
<comment type="miscellaneous">
    <text evidence="12">A lyase-type mechanism (elimination/hydration) is suggested for the cleavage of the lactyl ether bond of MurNAc 6-phosphate, with the formation of an alpha,beta-unsaturated aldehyde intermediate with (E)-stereochemistry, followed by the syn addition of water to give product.</text>
</comment>
<gene>
    <name evidence="12 14" type="primary">murQ</name>
    <name evidence="14" type="ORF">CAFE_14520</name>
</gene>
<dbReference type="Proteomes" id="UP000469440">
    <property type="component" value="Unassembled WGS sequence"/>
</dbReference>
<evidence type="ECO:0000256" key="4">
    <source>
        <dbReference type="ARBA" id="ARBA00051747"/>
    </source>
</evidence>
<dbReference type="Pfam" id="PF20741">
    <property type="entry name" value="GKRP-like_C"/>
    <property type="match status" value="1"/>
</dbReference>
<dbReference type="PANTHER" id="PTHR10088">
    <property type="entry name" value="GLUCOKINASE REGULATORY PROTEIN"/>
    <property type="match status" value="1"/>
</dbReference>
<evidence type="ECO:0000256" key="11">
    <source>
        <dbReference type="ARBA" id="ARBA00084049"/>
    </source>
</evidence>
<proteinExistence type="inferred from homology"/>
<dbReference type="NCBIfam" id="NF009222">
    <property type="entry name" value="PRK12570.1"/>
    <property type="match status" value="1"/>
</dbReference>
<evidence type="ECO:0000256" key="7">
    <source>
        <dbReference type="ARBA" id="ARBA00061234"/>
    </source>
</evidence>
<dbReference type="InterPro" id="IPR001347">
    <property type="entry name" value="SIS_dom"/>
</dbReference>
<dbReference type="EC" id="4.2.1.126" evidence="8 12"/>
<dbReference type="FunFam" id="1.10.8.1080:FF:000001">
    <property type="entry name" value="N-acetylmuramic acid 6-phosphate etherase"/>
    <property type="match status" value="1"/>
</dbReference>
<dbReference type="EMBL" id="VWXL01000047">
    <property type="protein sequence ID" value="MVB10754.1"/>
    <property type="molecule type" value="Genomic_DNA"/>
</dbReference>
<evidence type="ECO:0000313" key="14">
    <source>
        <dbReference type="EMBL" id="MVB10754.1"/>
    </source>
</evidence>
<comment type="subunit">
    <text evidence="1 12">Homodimer.</text>
</comment>
<protein>
    <recommendedName>
        <fullName evidence="9 12">N-acetylmuramic acid 6-phosphate etherase</fullName>
        <shortName evidence="12">MurNAc-6-P etherase</shortName>
        <ecNumber evidence="8 12">4.2.1.126</ecNumber>
    </recommendedName>
    <alternativeName>
        <fullName evidence="11 12">N-acetylmuramic acid 6-phosphate hydrolase</fullName>
    </alternativeName>
    <alternativeName>
        <fullName evidence="10 12">N-acetylmuramic acid 6-phosphate lyase</fullName>
    </alternativeName>
</protein>
<comment type="function">
    <text evidence="12">Specifically catalyzes the cleavage of the D-lactyl ether substituent of MurNAc 6-phosphate, producing GlcNAc 6-phosphate and D-lactate.</text>
</comment>
<comment type="caution">
    <text evidence="14">The sequence shown here is derived from an EMBL/GenBank/DDBJ whole genome shotgun (WGS) entry which is preliminary data.</text>
</comment>
<keyword evidence="2 12" id="KW-0456">Lyase</keyword>
<evidence type="ECO:0000256" key="2">
    <source>
        <dbReference type="ARBA" id="ARBA00023239"/>
    </source>
</evidence>
<dbReference type="GO" id="GO:0016835">
    <property type="term" value="F:carbon-oxygen lyase activity"/>
    <property type="evidence" value="ECO:0007669"/>
    <property type="project" value="UniProtKB-UniRule"/>
</dbReference>
<evidence type="ECO:0000256" key="5">
    <source>
        <dbReference type="ARBA" id="ARBA00060595"/>
    </source>
</evidence>
<evidence type="ECO:0000256" key="10">
    <source>
        <dbReference type="ARBA" id="ARBA00077905"/>
    </source>
</evidence>
<dbReference type="NCBIfam" id="NF003915">
    <property type="entry name" value="PRK05441.1"/>
    <property type="match status" value="1"/>
</dbReference>
<feature type="active site" evidence="12">
    <location>
        <position position="116"/>
    </location>
</feature>
<evidence type="ECO:0000313" key="15">
    <source>
        <dbReference type="Proteomes" id="UP000469440"/>
    </source>
</evidence>
<dbReference type="InterPro" id="IPR040190">
    <property type="entry name" value="MURQ/GCKR"/>
</dbReference>
<comment type="pathway">
    <text evidence="5">Amino-sugar metabolism; 1,6-anhydro-N-acetylmuramate degradation.</text>
</comment>
<dbReference type="PROSITE" id="PS01272">
    <property type="entry name" value="GCKR"/>
    <property type="match status" value="1"/>
</dbReference>
<dbReference type="UniPathway" id="UPA00342"/>
<keyword evidence="3 12" id="KW-0119">Carbohydrate metabolism</keyword>